<evidence type="ECO:0000313" key="3">
    <source>
        <dbReference type="Proteomes" id="UP001174839"/>
    </source>
</evidence>
<dbReference type="PANTHER" id="PTHR11635:SF152">
    <property type="entry name" value="CAMP-DEPENDENT PROTEIN KINASE TYPE I REGULATORY SUBUNIT-RELATED"/>
    <property type="match status" value="1"/>
</dbReference>
<dbReference type="EMBL" id="JAUDUY010000007">
    <property type="protein sequence ID" value="MDM9632227.1"/>
    <property type="molecule type" value="Genomic_DNA"/>
</dbReference>
<dbReference type="PROSITE" id="PS50042">
    <property type="entry name" value="CNMP_BINDING_3"/>
    <property type="match status" value="1"/>
</dbReference>
<dbReference type="PRINTS" id="PR00103">
    <property type="entry name" value="CAMPKINASE"/>
</dbReference>
<comment type="caution">
    <text evidence="2">The sequence shown here is derived from an EMBL/GenBank/DDBJ whole genome shotgun (WGS) entry which is preliminary data.</text>
</comment>
<dbReference type="SMART" id="SM00100">
    <property type="entry name" value="cNMP"/>
    <property type="match status" value="1"/>
</dbReference>
<name>A0ABT7WH32_9FLAO</name>
<dbReference type="InterPro" id="IPR018490">
    <property type="entry name" value="cNMP-bd_dom_sf"/>
</dbReference>
<organism evidence="2 3">
    <name type="scientific">Robiginitalea aurantiaca</name>
    <dbReference type="NCBI Taxonomy" id="3056915"/>
    <lineage>
        <taxon>Bacteria</taxon>
        <taxon>Pseudomonadati</taxon>
        <taxon>Bacteroidota</taxon>
        <taxon>Flavobacteriia</taxon>
        <taxon>Flavobacteriales</taxon>
        <taxon>Flavobacteriaceae</taxon>
        <taxon>Robiginitalea</taxon>
    </lineage>
</organism>
<dbReference type="InterPro" id="IPR014710">
    <property type="entry name" value="RmlC-like_jellyroll"/>
</dbReference>
<dbReference type="InterPro" id="IPR050503">
    <property type="entry name" value="cAMP-dep_PK_reg_su-like"/>
</dbReference>
<accession>A0ABT7WH32</accession>
<keyword evidence="3" id="KW-1185">Reference proteome</keyword>
<dbReference type="Proteomes" id="UP001174839">
    <property type="component" value="Unassembled WGS sequence"/>
</dbReference>
<dbReference type="PANTHER" id="PTHR11635">
    <property type="entry name" value="CAMP-DEPENDENT PROTEIN KINASE REGULATORY CHAIN"/>
    <property type="match status" value="1"/>
</dbReference>
<gene>
    <name evidence="2" type="ORF">QU605_12140</name>
</gene>
<dbReference type="InterPro" id="IPR000595">
    <property type="entry name" value="cNMP-bd_dom"/>
</dbReference>
<dbReference type="RefSeq" id="WP_289725593.1">
    <property type="nucleotide sequence ID" value="NZ_JAUDUY010000007.1"/>
</dbReference>
<protein>
    <submittedName>
        <fullName evidence="2">Cyclic nucleotide-binding domain-containing protein</fullName>
    </submittedName>
</protein>
<dbReference type="InterPro" id="IPR018488">
    <property type="entry name" value="cNMP-bd_CS"/>
</dbReference>
<proteinExistence type="predicted"/>
<reference evidence="2" key="1">
    <citation type="submission" date="2023-06" db="EMBL/GenBank/DDBJ databases">
        <title>Robiginitalea aurantiacus sp. nov. and Algoriphagus sediminis sp. nov., isolated from coastal sediment.</title>
        <authorList>
            <person name="Zhou Z.Y."/>
            <person name="An J."/>
            <person name="Jia Y.W."/>
            <person name="Du Z.J."/>
        </authorList>
    </citation>
    <scope>NUCLEOTIDE SEQUENCE</scope>
    <source>
        <strain evidence="2">M39</strain>
    </source>
</reference>
<evidence type="ECO:0000259" key="1">
    <source>
        <dbReference type="PROSITE" id="PS50042"/>
    </source>
</evidence>
<dbReference type="SUPFAM" id="SSF51206">
    <property type="entry name" value="cAMP-binding domain-like"/>
    <property type="match status" value="1"/>
</dbReference>
<evidence type="ECO:0000313" key="2">
    <source>
        <dbReference type="EMBL" id="MDM9632227.1"/>
    </source>
</evidence>
<dbReference type="CDD" id="cd00038">
    <property type="entry name" value="CAP_ED"/>
    <property type="match status" value="1"/>
</dbReference>
<dbReference type="PROSITE" id="PS00888">
    <property type="entry name" value="CNMP_BINDING_1"/>
    <property type="match status" value="1"/>
</dbReference>
<feature type="domain" description="Cyclic nucleotide-binding" evidence="1">
    <location>
        <begin position="1"/>
        <end position="108"/>
    </location>
</feature>
<dbReference type="Pfam" id="PF00027">
    <property type="entry name" value="cNMP_binding"/>
    <property type="match status" value="1"/>
</dbReference>
<dbReference type="Gene3D" id="2.60.120.10">
    <property type="entry name" value="Jelly Rolls"/>
    <property type="match status" value="1"/>
</dbReference>
<sequence length="129" mass="14655">MKNKKLGKLYKDGETIIKQGTPGNCLYVIQGGRAEVIYETTKGEVKIAELKESDFFGEMGLFQQDVRSCTVRAVGETNILTVDKKSLLKSIHRDSSLAYRLLEKMSYRLREANKKISILHDLLDMVSIR</sequence>